<protein>
    <submittedName>
        <fullName evidence="4">Isocitrate/isopropylmalate dehydrogenase family protein</fullName>
    </submittedName>
</protein>
<proteinExistence type="inferred from homology"/>
<name>A0A931LUJ9_FIMGI</name>
<reference evidence="4" key="1">
    <citation type="submission" date="2020-07" db="EMBL/GenBank/DDBJ databases">
        <title>Huge and variable diversity of episymbiotic CPR bacteria and DPANN archaea in groundwater ecosystems.</title>
        <authorList>
            <person name="He C.Y."/>
            <person name="Keren R."/>
            <person name="Whittaker M."/>
            <person name="Farag I.F."/>
            <person name="Doudna J."/>
            <person name="Cate J.H.D."/>
            <person name="Banfield J.F."/>
        </authorList>
    </citation>
    <scope>NUCLEOTIDE SEQUENCE</scope>
    <source>
        <strain evidence="4">NC_groundwater_17_Pr7_B-0.1um_64_12</strain>
    </source>
</reference>
<dbReference type="InterPro" id="IPR024084">
    <property type="entry name" value="IsoPropMal-DH-like_dom"/>
</dbReference>
<evidence type="ECO:0000313" key="4">
    <source>
        <dbReference type="EMBL" id="MBI1755962.1"/>
    </source>
</evidence>
<accession>A0A931LUJ9</accession>
<dbReference type="GO" id="GO:0000287">
    <property type="term" value="F:magnesium ion binding"/>
    <property type="evidence" value="ECO:0007669"/>
    <property type="project" value="InterPro"/>
</dbReference>
<dbReference type="SMART" id="SM01329">
    <property type="entry name" value="Iso_dh"/>
    <property type="match status" value="1"/>
</dbReference>
<comment type="similarity">
    <text evidence="1">Belongs to the isocitrate and isopropylmalate dehydrogenases family.</text>
</comment>
<dbReference type="GO" id="GO:0006099">
    <property type="term" value="P:tricarboxylic acid cycle"/>
    <property type="evidence" value="ECO:0007669"/>
    <property type="project" value="TreeGrafter"/>
</dbReference>
<gene>
    <name evidence="4" type="ORF">HYR64_02515</name>
</gene>
<feature type="domain" description="Isopropylmalate dehydrogenase-like" evidence="3">
    <location>
        <begin position="4"/>
        <end position="327"/>
    </location>
</feature>
<dbReference type="InterPro" id="IPR019818">
    <property type="entry name" value="IsoCit/isopropylmalate_DH_CS"/>
</dbReference>
<comment type="caution">
    <text evidence="4">The sequence shown here is derived from an EMBL/GenBank/DDBJ whole genome shotgun (WGS) entry which is preliminary data.</text>
</comment>
<dbReference type="PANTHER" id="PTHR11835">
    <property type="entry name" value="DECARBOXYLATING DEHYDROGENASES-ISOCITRATE, ISOPROPYLMALATE, TARTRATE"/>
    <property type="match status" value="1"/>
</dbReference>
<organism evidence="4 5">
    <name type="scientific">Fimbriimonas ginsengisoli</name>
    <dbReference type="NCBI Taxonomy" id="1005039"/>
    <lineage>
        <taxon>Bacteria</taxon>
        <taxon>Bacillati</taxon>
        <taxon>Armatimonadota</taxon>
        <taxon>Fimbriimonadia</taxon>
        <taxon>Fimbriimonadales</taxon>
        <taxon>Fimbriimonadaceae</taxon>
        <taxon>Fimbriimonas</taxon>
    </lineage>
</organism>
<evidence type="ECO:0000256" key="2">
    <source>
        <dbReference type="ARBA" id="ARBA00023002"/>
    </source>
</evidence>
<evidence type="ECO:0000313" key="5">
    <source>
        <dbReference type="Proteomes" id="UP000727962"/>
    </source>
</evidence>
<dbReference type="PANTHER" id="PTHR11835:SF34">
    <property type="entry name" value="ISOCITRATE DEHYDROGENASE [NAD] SUBUNIT ALPHA, MITOCHONDRIAL"/>
    <property type="match status" value="1"/>
</dbReference>
<dbReference type="AlphaFoldDB" id="A0A931LUJ9"/>
<sequence>MAHKVCLIRGDGTGPELVAAVEHVIKAAKVDIEWIEVEAGLKCVEAGKPIVPDATIQKIKEVGVGLKAPMTTPIGKGSVSPNVTLRKRLDLYACVRPVRTLPGVPTPFDGLDIVIFRENTEDLYAQIEYMATERVAHSVKMISDFGCQRIIRAAFEYARKNGRKKVVGVHKANIMKIADGLFLRIFKEIAAEYPEIESWDNIIDNQCMQLVTKWKLYDVLVTLNLYGDIMSDLAAGMMGGLGVAPGANFGDKCALFEAVHGSAPKYTGMNKVNPTALLLSATLMLEHLGEKKARDDIEGALIATLKKGVKTYDLGGSATTSGFGEAIASELKA</sequence>
<dbReference type="GO" id="GO:0004449">
    <property type="term" value="F:isocitrate dehydrogenase (NAD+) activity"/>
    <property type="evidence" value="ECO:0007669"/>
    <property type="project" value="TreeGrafter"/>
</dbReference>
<dbReference type="Gene3D" id="3.40.718.10">
    <property type="entry name" value="Isopropylmalate Dehydrogenase"/>
    <property type="match status" value="1"/>
</dbReference>
<dbReference type="SUPFAM" id="SSF53659">
    <property type="entry name" value="Isocitrate/Isopropylmalate dehydrogenase-like"/>
    <property type="match status" value="1"/>
</dbReference>
<dbReference type="GO" id="GO:0006102">
    <property type="term" value="P:isocitrate metabolic process"/>
    <property type="evidence" value="ECO:0007669"/>
    <property type="project" value="TreeGrafter"/>
</dbReference>
<evidence type="ECO:0000259" key="3">
    <source>
        <dbReference type="SMART" id="SM01329"/>
    </source>
</evidence>
<keyword evidence="2" id="KW-0560">Oxidoreductase</keyword>
<dbReference type="EMBL" id="JACOSL010000016">
    <property type="protein sequence ID" value="MBI1755962.1"/>
    <property type="molecule type" value="Genomic_DNA"/>
</dbReference>
<evidence type="ECO:0000256" key="1">
    <source>
        <dbReference type="ARBA" id="ARBA00007769"/>
    </source>
</evidence>
<dbReference type="PROSITE" id="PS00470">
    <property type="entry name" value="IDH_IMDH"/>
    <property type="match status" value="1"/>
</dbReference>
<dbReference type="Proteomes" id="UP000727962">
    <property type="component" value="Unassembled WGS sequence"/>
</dbReference>
<dbReference type="GO" id="GO:0051287">
    <property type="term" value="F:NAD binding"/>
    <property type="evidence" value="ECO:0007669"/>
    <property type="project" value="InterPro"/>
</dbReference>
<dbReference type="Pfam" id="PF00180">
    <property type="entry name" value="Iso_dh"/>
    <property type="match status" value="1"/>
</dbReference>